<keyword evidence="2" id="KW-1185">Reference proteome</keyword>
<evidence type="ECO:0000313" key="2">
    <source>
        <dbReference type="Proteomes" id="UP000304953"/>
    </source>
</evidence>
<organism evidence="1 2">
    <name type="scientific">Petralouisia muris</name>
    <dbReference type="NCBI Taxonomy" id="3032872"/>
    <lineage>
        <taxon>Bacteria</taxon>
        <taxon>Bacillati</taxon>
        <taxon>Bacillota</taxon>
        <taxon>Clostridia</taxon>
        <taxon>Lachnospirales</taxon>
        <taxon>Lachnospiraceae</taxon>
        <taxon>Petralouisia</taxon>
    </lineage>
</organism>
<comment type="caution">
    <text evidence="1">The sequence shown here is derived from an EMBL/GenBank/DDBJ whole genome shotgun (WGS) entry which is preliminary data.</text>
</comment>
<proteinExistence type="predicted"/>
<name>A0AC61RZJ6_9FIRM</name>
<gene>
    <name evidence="1" type="ORF">E5329_06820</name>
</gene>
<reference evidence="1" key="1">
    <citation type="submission" date="2019-04" db="EMBL/GenBank/DDBJ databases">
        <title>Microbes associate with the intestines of laboratory mice.</title>
        <authorList>
            <person name="Navarre W."/>
            <person name="Wong E."/>
            <person name="Huang K."/>
            <person name="Tropini C."/>
            <person name="Ng K."/>
            <person name="Yu B."/>
        </authorList>
    </citation>
    <scope>NUCLEOTIDE SEQUENCE</scope>
    <source>
        <strain evidence="1">NM01_1-7b</strain>
    </source>
</reference>
<evidence type="ECO:0000313" key="1">
    <source>
        <dbReference type="EMBL" id="TGY97149.1"/>
    </source>
</evidence>
<sequence length="207" mass="24023">MTTLMKKDFMLLRKYILFIIVIVFVLPVAFASKSNEVNMVQSTLAFAFEVIYSEFLICRYLAMKEYQYPKTASFLCTLPYTRNMQVASKYLTYFIVFVFCCTAYWIDTLFVPNLIRLSPELVIPVFFVATILYSVYMPVQYQFGYDKSKLIFMFLLIAFPLLIAKANTAMIMEILTKITFPIMLILTFAVLLLSVISSIKIFNGKEL</sequence>
<dbReference type="EMBL" id="SRYA01000010">
    <property type="protein sequence ID" value="TGY97149.1"/>
    <property type="molecule type" value="Genomic_DNA"/>
</dbReference>
<accession>A0AC61RZJ6</accession>
<protein>
    <submittedName>
        <fullName evidence="1">ABC-2 transporter permease</fullName>
    </submittedName>
</protein>
<dbReference type="Proteomes" id="UP000304953">
    <property type="component" value="Unassembled WGS sequence"/>
</dbReference>